<evidence type="ECO:0000313" key="4">
    <source>
        <dbReference type="Proteomes" id="UP001597544"/>
    </source>
</evidence>
<proteinExistence type="predicted"/>
<accession>A0ABW5IGE8</accession>
<sequence length="46" mass="5146">MKKVMYLLMAAGMLTFGACASTEEATEEVEETAEEVEEEVEEEIDE</sequence>
<dbReference type="Proteomes" id="UP001597544">
    <property type="component" value="Unassembled WGS sequence"/>
</dbReference>
<dbReference type="EMBL" id="JBHULU010000003">
    <property type="protein sequence ID" value="MFD2512729.1"/>
    <property type="molecule type" value="Genomic_DNA"/>
</dbReference>
<feature type="chain" id="PRO_5046597870" evidence="2">
    <location>
        <begin position="21"/>
        <end position="46"/>
    </location>
</feature>
<dbReference type="RefSeq" id="WP_377503132.1">
    <property type="nucleotide sequence ID" value="NZ_JBHULU010000003.1"/>
</dbReference>
<gene>
    <name evidence="3" type="ORF">ACFSRY_02515</name>
</gene>
<feature type="signal peptide" evidence="2">
    <location>
        <begin position="1"/>
        <end position="20"/>
    </location>
</feature>
<reference evidence="4" key="1">
    <citation type="journal article" date="2019" name="Int. J. Syst. Evol. Microbiol.">
        <title>The Global Catalogue of Microorganisms (GCM) 10K type strain sequencing project: providing services to taxonomists for standard genome sequencing and annotation.</title>
        <authorList>
            <consortium name="The Broad Institute Genomics Platform"/>
            <consortium name="The Broad Institute Genome Sequencing Center for Infectious Disease"/>
            <person name="Wu L."/>
            <person name="Ma J."/>
        </authorList>
    </citation>
    <scope>NUCLEOTIDE SEQUENCE [LARGE SCALE GENOMIC DNA]</scope>
    <source>
        <strain evidence="4">KCTC 42498</strain>
    </source>
</reference>
<comment type="caution">
    <text evidence="3">The sequence shown here is derived from an EMBL/GenBank/DDBJ whole genome shotgun (WGS) entry which is preliminary data.</text>
</comment>
<keyword evidence="2" id="KW-0732">Signal</keyword>
<keyword evidence="4" id="KW-1185">Reference proteome</keyword>
<evidence type="ECO:0000313" key="3">
    <source>
        <dbReference type="EMBL" id="MFD2512729.1"/>
    </source>
</evidence>
<feature type="compositionally biased region" description="Acidic residues" evidence="1">
    <location>
        <begin position="24"/>
        <end position="46"/>
    </location>
</feature>
<protein>
    <submittedName>
        <fullName evidence="3">Uncharacterized protein</fullName>
    </submittedName>
</protein>
<evidence type="ECO:0000256" key="1">
    <source>
        <dbReference type="SAM" id="MobiDB-lite"/>
    </source>
</evidence>
<feature type="region of interest" description="Disordered" evidence="1">
    <location>
        <begin position="22"/>
        <end position="46"/>
    </location>
</feature>
<evidence type="ECO:0000256" key="2">
    <source>
        <dbReference type="SAM" id="SignalP"/>
    </source>
</evidence>
<dbReference type="PROSITE" id="PS51257">
    <property type="entry name" value="PROKAR_LIPOPROTEIN"/>
    <property type="match status" value="1"/>
</dbReference>
<organism evidence="3 4">
    <name type="scientific">Pontibacter locisalis</name>
    <dbReference type="NCBI Taxonomy" id="1719035"/>
    <lineage>
        <taxon>Bacteria</taxon>
        <taxon>Pseudomonadati</taxon>
        <taxon>Bacteroidota</taxon>
        <taxon>Cytophagia</taxon>
        <taxon>Cytophagales</taxon>
        <taxon>Hymenobacteraceae</taxon>
        <taxon>Pontibacter</taxon>
    </lineage>
</organism>
<name>A0ABW5IGE8_9BACT</name>